<feature type="active site" description="Nucleophile" evidence="2">
    <location>
        <position position="56"/>
    </location>
</feature>
<dbReference type="SUPFAM" id="SSF52151">
    <property type="entry name" value="FabD/lysophospholipase-like"/>
    <property type="match status" value="1"/>
</dbReference>
<protein>
    <submittedName>
        <fullName evidence="5">PNPLA domain-containing protein</fullName>
    </submittedName>
</protein>
<evidence type="ECO:0000256" key="2">
    <source>
        <dbReference type="PROSITE-ProRule" id="PRU01161"/>
    </source>
</evidence>
<feature type="short sequence motif" description="GXGXXG" evidence="2">
    <location>
        <begin position="23"/>
        <end position="28"/>
    </location>
</feature>
<reference evidence="5" key="1">
    <citation type="submission" date="2017-02" db="UniProtKB">
        <authorList>
            <consortium name="WormBaseParasite"/>
        </authorList>
    </citation>
    <scope>IDENTIFICATION</scope>
</reference>
<dbReference type="InterPro" id="IPR033562">
    <property type="entry name" value="PLPL"/>
</dbReference>
<evidence type="ECO:0000313" key="4">
    <source>
        <dbReference type="Proteomes" id="UP000036681"/>
    </source>
</evidence>
<dbReference type="InterPro" id="IPR016035">
    <property type="entry name" value="Acyl_Trfase/lysoPLipase"/>
</dbReference>
<feature type="short sequence motif" description="DGA/G" evidence="2">
    <location>
        <begin position="186"/>
        <end position="188"/>
    </location>
</feature>
<feature type="short sequence motif" description="GXSXG" evidence="2">
    <location>
        <begin position="54"/>
        <end position="58"/>
    </location>
</feature>
<dbReference type="GO" id="GO:0016020">
    <property type="term" value="C:membrane"/>
    <property type="evidence" value="ECO:0007669"/>
    <property type="project" value="TreeGrafter"/>
</dbReference>
<organism evidence="4 5">
    <name type="scientific">Ascaris lumbricoides</name>
    <name type="common">Giant roundworm</name>
    <dbReference type="NCBI Taxonomy" id="6252"/>
    <lineage>
        <taxon>Eukaryota</taxon>
        <taxon>Metazoa</taxon>
        <taxon>Ecdysozoa</taxon>
        <taxon>Nematoda</taxon>
        <taxon>Chromadorea</taxon>
        <taxon>Rhabditida</taxon>
        <taxon>Spirurina</taxon>
        <taxon>Ascaridomorpha</taxon>
        <taxon>Ascaridoidea</taxon>
        <taxon>Ascarididae</taxon>
        <taxon>Ascaris</taxon>
    </lineage>
</organism>
<evidence type="ECO:0000259" key="3">
    <source>
        <dbReference type="PROSITE" id="PS51635"/>
    </source>
</evidence>
<evidence type="ECO:0000256" key="1">
    <source>
        <dbReference type="ARBA" id="ARBA00023098"/>
    </source>
</evidence>
<dbReference type="InterPro" id="IPR002641">
    <property type="entry name" value="PNPLA_dom"/>
</dbReference>
<dbReference type="GO" id="GO:0055088">
    <property type="term" value="P:lipid homeostasis"/>
    <property type="evidence" value="ECO:0007669"/>
    <property type="project" value="TreeGrafter"/>
</dbReference>
<feature type="domain" description="PNPLA" evidence="3">
    <location>
        <begin position="19"/>
        <end position="199"/>
    </location>
</feature>
<accession>A0A0M3I6U9</accession>
<keyword evidence="2" id="KW-0378">Hydrolase</keyword>
<dbReference type="GO" id="GO:0005737">
    <property type="term" value="C:cytoplasm"/>
    <property type="evidence" value="ECO:0007669"/>
    <property type="project" value="TreeGrafter"/>
</dbReference>
<keyword evidence="2" id="KW-0442">Lipid degradation</keyword>
<name>A0A0M3I6U9_ASCLU</name>
<dbReference type="WBParaSite" id="ALUE_0001282301-mRNA-1">
    <property type="protein sequence ID" value="ALUE_0001282301-mRNA-1"/>
    <property type="gene ID" value="ALUE_0001282301"/>
</dbReference>
<dbReference type="Proteomes" id="UP000036681">
    <property type="component" value="Unplaced"/>
</dbReference>
<keyword evidence="1 2" id="KW-0443">Lipid metabolism</keyword>
<dbReference type="Pfam" id="PF01734">
    <property type="entry name" value="Patatin"/>
    <property type="match status" value="1"/>
</dbReference>
<dbReference type="GO" id="GO:0019433">
    <property type="term" value="P:triglyceride catabolic process"/>
    <property type="evidence" value="ECO:0007669"/>
    <property type="project" value="TreeGrafter"/>
</dbReference>
<dbReference type="AlphaFoldDB" id="A0A0M3I6U9"/>
<dbReference type="GO" id="GO:0005811">
    <property type="term" value="C:lipid droplet"/>
    <property type="evidence" value="ECO:0007669"/>
    <property type="project" value="TreeGrafter"/>
</dbReference>
<feature type="active site" description="Proton acceptor" evidence="2">
    <location>
        <position position="186"/>
    </location>
</feature>
<dbReference type="PROSITE" id="PS51635">
    <property type="entry name" value="PNPLA"/>
    <property type="match status" value="1"/>
</dbReference>
<dbReference type="Gene3D" id="3.40.1090.10">
    <property type="entry name" value="Cytosolic phospholipase A2 catalytic domain"/>
    <property type="match status" value="1"/>
</dbReference>
<dbReference type="PANTHER" id="PTHR12406:SF38">
    <property type="entry name" value="PNPLA DOMAIN-CONTAINING PROTEIN"/>
    <property type="match status" value="1"/>
</dbReference>
<evidence type="ECO:0000313" key="5">
    <source>
        <dbReference type="WBParaSite" id="ALUE_0001282301-mRNA-1"/>
    </source>
</evidence>
<dbReference type="GO" id="GO:0004806">
    <property type="term" value="F:triacylglycerol lipase activity"/>
    <property type="evidence" value="ECO:0007669"/>
    <property type="project" value="TreeGrafter"/>
</dbReference>
<proteinExistence type="predicted"/>
<keyword evidence="4" id="KW-1185">Reference proteome</keyword>
<dbReference type="PANTHER" id="PTHR12406">
    <property type="entry name" value="CALCIUM-INDEPENDENT PHOSPHOLIPASE A2 IPLA2 -RELATED"/>
    <property type="match status" value="1"/>
</dbReference>
<sequence>MREAFTVILLAVDSAEVALSFSGCGFLGTYHFGVISCFIRNGSAILRRMKRCAGASAGSLVAALLVLAPNKVTEGLNMMYALAQELNTLRFGAITPGFLLNERLTKIVDEHIPKDITPAQGRLFISLTHQKKRKNLLVSRYTSREHLIKCLSASCFIPLYSMGFDISAVPPLIDNELHYLLQPYIDGGYTNNLPEFNDIPTVTISPFSGGATISPHDNSILRSLFDWRMTLGNQEMNVNMQNIVRGAQALFPPSIDILKGYFEMGFRDALKFLIENDLIEREEGTSV</sequence>